<dbReference type="Proteomes" id="UP001597213">
    <property type="component" value="Unassembled WGS sequence"/>
</dbReference>
<gene>
    <name evidence="2" type="ORF">ACFSCT_08170</name>
</gene>
<dbReference type="Gene3D" id="3.40.190.80">
    <property type="match status" value="1"/>
</dbReference>
<evidence type="ECO:0000313" key="3">
    <source>
        <dbReference type="Proteomes" id="UP001597213"/>
    </source>
</evidence>
<name>A0ABW4R6I3_9RHOB</name>
<organism evidence="2 3">
    <name type="scientific">Paracoccus pacificus</name>
    <dbReference type="NCBI Taxonomy" id="1463598"/>
    <lineage>
        <taxon>Bacteria</taxon>
        <taxon>Pseudomonadati</taxon>
        <taxon>Pseudomonadota</taxon>
        <taxon>Alphaproteobacteria</taxon>
        <taxon>Rhodobacterales</taxon>
        <taxon>Paracoccaceae</taxon>
        <taxon>Paracoccus</taxon>
    </lineage>
</organism>
<accession>A0ABW4R6I3</accession>
<keyword evidence="3" id="KW-1185">Reference proteome</keyword>
<protein>
    <submittedName>
        <fullName evidence="2">Inositol monophosphatase family protein</fullName>
    </submittedName>
</protein>
<comment type="caution">
    <text evidence="2">The sequence shown here is derived from an EMBL/GenBank/DDBJ whole genome shotgun (WGS) entry which is preliminary data.</text>
</comment>
<evidence type="ECO:0000256" key="1">
    <source>
        <dbReference type="ARBA" id="ARBA00009759"/>
    </source>
</evidence>
<dbReference type="SUPFAM" id="SSF56655">
    <property type="entry name" value="Carbohydrate phosphatase"/>
    <property type="match status" value="1"/>
</dbReference>
<dbReference type="InterPro" id="IPR000760">
    <property type="entry name" value="Inositol_monophosphatase-like"/>
</dbReference>
<dbReference type="PANTHER" id="PTHR20854">
    <property type="entry name" value="INOSITOL MONOPHOSPHATASE"/>
    <property type="match status" value="1"/>
</dbReference>
<dbReference type="Gene3D" id="3.30.540.10">
    <property type="entry name" value="Fructose-1,6-Bisphosphatase, subunit A, domain 1"/>
    <property type="match status" value="1"/>
</dbReference>
<sequence length="281" mass="29974">MTLSDAERSALIEAVRRAARDHVLPRFRALSPADIATKSAADDLVTAADLAAEASLTQAVAHIFPGALVVGEEAAAADPVLPSRIADADLTVIIDPVDGTWNYANGLSVFGMILSVVRDGRTVFGIHYDPLNDDWVEAGLGTGAWLQHNGRHPLRLAPRPPRPASELFGMIPIWLFDADRRKAMFAAERQLARVGSLRCSCHEYRLLAQGSVDFLLSATAKCWDHAGGVLITTEAGGAAEMLDGSAYRPGESQGSLLAARDRATLEAVRDLITMVDQAPTG</sequence>
<dbReference type="PANTHER" id="PTHR20854:SF4">
    <property type="entry name" value="INOSITOL-1-MONOPHOSPHATASE-RELATED"/>
    <property type="match status" value="1"/>
</dbReference>
<comment type="similarity">
    <text evidence="1">Belongs to the inositol monophosphatase superfamily.</text>
</comment>
<dbReference type="RefSeq" id="WP_379141745.1">
    <property type="nucleotide sequence ID" value="NZ_JBHUEN010000021.1"/>
</dbReference>
<dbReference type="EMBL" id="JBHUEN010000021">
    <property type="protein sequence ID" value="MFD1881686.1"/>
    <property type="molecule type" value="Genomic_DNA"/>
</dbReference>
<dbReference type="Pfam" id="PF00459">
    <property type="entry name" value="Inositol_P"/>
    <property type="match status" value="1"/>
</dbReference>
<evidence type="ECO:0000313" key="2">
    <source>
        <dbReference type="EMBL" id="MFD1881686.1"/>
    </source>
</evidence>
<reference evidence="3" key="1">
    <citation type="journal article" date="2019" name="Int. J. Syst. Evol. Microbiol.">
        <title>The Global Catalogue of Microorganisms (GCM) 10K type strain sequencing project: providing services to taxonomists for standard genome sequencing and annotation.</title>
        <authorList>
            <consortium name="The Broad Institute Genomics Platform"/>
            <consortium name="The Broad Institute Genome Sequencing Center for Infectious Disease"/>
            <person name="Wu L."/>
            <person name="Ma J."/>
        </authorList>
    </citation>
    <scope>NUCLEOTIDE SEQUENCE [LARGE SCALE GENOMIC DNA]</scope>
    <source>
        <strain evidence="3">CCUG 56029</strain>
    </source>
</reference>
<proteinExistence type="inferred from homology"/>
<dbReference type="PRINTS" id="PR00377">
    <property type="entry name" value="IMPHPHTASES"/>
</dbReference>